<comment type="caution">
    <text evidence="1">The sequence shown here is derived from an EMBL/GenBank/DDBJ whole genome shotgun (WGS) entry which is preliminary data.</text>
</comment>
<keyword evidence="2" id="KW-1185">Reference proteome</keyword>
<sequence length="279" mass="32373">MTSVIFAKIESAKALAFEGSPATSFNAFGCGTRSLYNAFLPSCLSKNKSKSTFLVLRKLHESKMSEWYHQELPRATTIRCIDAVVLAMMTTGIMIGYHWNRDNASRMRSQVLLELLATSPEDSSERILDLCMLPLRDCAESREILDNDEAMQHLNRIMSTEQWESRLDLFSSRCLTWEEGAHFRRIARNKKEGCPWPTPDCCDKGVNLRSRITKYNKRKAEEEIKSLSHVCGYDCRSKDLEKCRLQCQENRDRKSNRLLSLERIKFYAEIFLRERNADY</sequence>
<protein>
    <submittedName>
        <fullName evidence="1">Uncharacterized protein</fullName>
    </submittedName>
</protein>
<dbReference type="Proteomes" id="UP000308671">
    <property type="component" value="Unassembled WGS sequence"/>
</dbReference>
<dbReference type="AlphaFoldDB" id="A0A4S8RC22"/>
<gene>
    <name evidence="1" type="ORF">BGAL_0021g00450</name>
</gene>
<organism evidence="1 2">
    <name type="scientific">Botrytis galanthina</name>
    <dbReference type="NCBI Taxonomy" id="278940"/>
    <lineage>
        <taxon>Eukaryota</taxon>
        <taxon>Fungi</taxon>
        <taxon>Dikarya</taxon>
        <taxon>Ascomycota</taxon>
        <taxon>Pezizomycotina</taxon>
        <taxon>Leotiomycetes</taxon>
        <taxon>Helotiales</taxon>
        <taxon>Sclerotiniaceae</taxon>
        <taxon>Botrytis</taxon>
    </lineage>
</organism>
<dbReference type="EMBL" id="PQXL01000021">
    <property type="protein sequence ID" value="THV54742.1"/>
    <property type="molecule type" value="Genomic_DNA"/>
</dbReference>
<proteinExistence type="predicted"/>
<dbReference type="OrthoDB" id="3525721at2759"/>
<name>A0A4S8RC22_9HELO</name>
<evidence type="ECO:0000313" key="2">
    <source>
        <dbReference type="Proteomes" id="UP000308671"/>
    </source>
</evidence>
<evidence type="ECO:0000313" key="1">
    <source>
        <dbReference type="EMBL" id="THV54742.1"/>
    </source>
</evidence>
<accession>A0A4S8RC22</accession>
<reference evidence="1 2" key="1">
    <citation type="submission" date="2017-12" db="EMBL/GenBank/DDBJ databases">
        <title>Comparative genomics of Botrytis spp.</title>
        <authorList>
            <person name="Valero-Jimenez C.A."/>
            <person name="Tapia P."/>
            <person name="Veloso J."/>
            <person name="Silva-Moreno E."/>
            <person name="Staats M."/>
            <person name="Valdes J.H."/>
            <person name="Van Kan J.A.L."/>
        </authorList>
    </citation>
    <scope>NUCLEOTIDE SEQUENCE [LARGE SCALE GENOMIC DNA]</scope>
    <source>
        <strain evidence="1 2">MUCL435</strain>
    </source>
</reference>